<keyword evidence="5 9" id="KW-0732">Signal</keyword>
<evidence type="ECO:0000313" key="12">
    <source>
        <dbReference type="EMBL" id="KAK2821164.1"/>
    </source>
</evidence>
<feature type="signal peptide" evidence="9">
    <location>
        <begin position="1"/>
        <end position="20"/>
    </location>
</feature>
<evidence type="ECO:0000256" key="6">
    <source>
        <dbReference type="ARBA" id="ARBA00022900"/>
    </source>
</evidence>
<comment type="similarity">
    <text evidence="2">Belongs to the ITIH family.</text>
</comment>
<dbReference type="SMART" id="SM00327">
    <property type="entry name" value="VWA"/>
    <property type="match status" value="1"/>
</dbReference>
<evidence type="ECO:0000259" key="11">
    <source>
        <dbReference type="PROSITE" id="PS51468"/>
    </source>
</evidence>
<evidence type="ECO:0000256" key="3">
    <source>
        <dbReference type="ARBA" id="ARBA00022525"/>
    </source>
</evidence>
<evidence type="ECO:0000256" key="5">
    <source>
        <dbReference type="ARBA" id="ARBA00022729"/>
    </source>
</evidence>
<proteinExistence type="inferred from homology"/>
<accession>A0AA88IV02</accession>
<dbReference type="FunFam" id="3.40.50.410:FF:000013">
    <property type="entry name" value="inter-alpha-trypsin inhibitor heavy chain H2"/>
    <property type="match status" value="1"/>
</dbReference>
<keyword evidence="13" id="KW-1185">Reference proteome</keyword>
<dbReference type="GO" id="GO:0004867">
    <property type="term" value="F:serine-type endopeptidase inhibitor activity"/>
    <property type="evidence" value="ECO:0007669"/>
    <property type="project" value="UniProtKB-KW"/>
</dbReference>
<comment type="subcellular location">
    <subcellularLocation>
        <location evidence="1">Secreted</location>
    </subcellularLocation>
</comment>
<reference evidence="12" key="1">
    <citation type="submission" date="2023-08" db="EMBL/GenBank/DDBJ databases">
        <title>Pelteobagrus vachellii genome.</title>
        <authorList>
            <person name="Liu H."/>
        </authorList>
    </citation>
    <scope>NUCLEOTIDE SEQUENCE</scope>
    <source>
        <strain evidence="12">PRFRI_2022a</strain>
        <tissue evidence="12">Muscle</tissue>
    </source>
</reference>
<evidence type="ECO:0000256" key="2">
    <source>
        <dbReference type="ARBA" id="ARBA00010158"/>
    </source>
</evidence>
<dbReference type="InterPro" id="IPR050934">
    <property type="entry name" value="ITIH"/>
</dbReference>
<comment type="caution">
    <text evidence="12">The sequence shown here is derived from an EMBL/GenBank/DDBJ whole genome shotgun (WGS) entry which is preliminary data.</text>
</comment>
<dbReference type="PROSITE" id="PS51468">
    <property type="entry name" value="VIT"/>
    <property type="match status" value="1"/>
</dbReference>
<dbReference type="InterPro" id="IPR013694">
    <property type="entry name" value="VIT"/>
</dbReference>
<feature type="chain" id="PRO_5041687794" description="Inter-alpha-trypsin inhibitor heavy chain H3-like" evidence="9">
    <location>
        <begin position="21"/>
        <end position="934"/>
    </location>
</feature>
<protein>
    <recommendedName>
        <fullName evidence="14">Inter-alpha-trypsin inhibitor heavy chain H3-like</fullName>
    </recommendedName>
</protein>
<keyword evidence="4" id="KW-0646">Protease inhibitor</keyword>
<dbReference type="EMBL" id="JAVHJS010000022">
    <property type="protein sequence ID" value="KAK2821164.1"/>
    <property type="molecule type" value="Genomic_DNA"/>
</dbReference>
<name>A0AA88IV02_TACVA</name>
<dbReference type="InterPro" id="IPR036465">
    <property type="entry name" value="vWFA_dom_sf"/>
</dbReference>
<dbReference type="AlphaFoldDB" id="A0AA88IV02"/>
<dbReference type="Gene3D" id="3.40.50.410">
    <property type="entry name" value="von Willebrand factor, type A domain"/>
    <property type="match status" value="1"/>
</dbReference>
<dbReference type="InterPro" id="IPR002035">
    <property type="entry name" value="VWF_A"/>
</dbReference>
<dbReference type="GO" id="GO:0005576">
    <property type="term" value="C:extracellular region"/>
    <property type="evidence" value="ECO:0007669"/>
    <property type="project" value="UniProtKB-SubCell"/>
</dbReference>
<feature type="domain" description="VIT" evidence="11">
    <location>
        <begin position="15"/>
        <end position="144"/>
    </location>
</feature>
<dbReference type="SUPFAM" id="SSF53300">
    <property type="entry name" value="vWA-like"/>
    <property type="match status" value="1"/>
</dbReference>
<dbReference type="Pfam" id="PF08487">
    <property type="entry name" value="VIT"/>
    <property type="match status" value="1"/>
</dbReference>
<dbReference type="CDD" id="cd01461">
    <property type="entry name" value="vWA_interalpha_trypsin_inhibitor"/>
    <property type="match status" value="1"/>
</dbReference>
<dbReference type="SMART" id="SM00609">
    <property type="entry name" value="VIT"/>
    <property type="match status" value="1"/>
</dbReference>
<sequence>MERATIPLTLLSVLAICVISAPTKKSRDVDIYSFHINSTVNSRYAVTTITSRVANRLNESKEVHFQVKIPKNAFITKFRMTIEEKTYDGVVKKKEEAEQQYSAAVSRGESAGIVGSVGRTLEEFKTSVTVAALSKVTFEVTYEELLKRRLGKYKLQINAQPMQPVADFKIDVYINEDPGISFLEVNGGLKSQELFNAVISTLASSTKEAWVNFYPTREQQTKCCGENGPNGDLIIEYDVKRPNPNGQLRASSGYFVHYFAPTDIQQIPKNVVFIIDRSGSMYGRKMDQTRVAMLKILGDLGQDDYFGLITFDSTIRVWKTELLQATERNVKQAKDFVKNIRDGGATDINAAVLKGVDMIKNPREGSASILILLTDGDPTSGETNTERIQANVKKAIDGKFPLYCLGFGFDVNFDFLEKMALENDGVARRIYEDSDADLQLQGFYEEVATPLLTDVQLKYPGAANLTQTSFRQYYNGSEIVVAGQITDNSLETLQTEVIAISKNTNVTYQDSTSAKDLIDVLPQHENFIQRLWAHLTVKQLLEKEVALTGQEKEAAKKKALDLSLKYEFVTPLTSMVVTKPQEEETQVAHKPKEGAETPTTNHRVMQYSPPLAHGPIPGGPQGFPGLQRYPALARQPLRPGRHRHPIVRIHSGRLPGQAGQPDPQGLPGIRIHTGQGLPGQPGQTGYLVPGLFHDYVDYDSPVLSVDRSPLLPEHPMPTFTSQTKPPPTTTPAVSVVRFLLSAQPKQICYNMPVGHKLQLFLDGSSDISINGELSEKGFTLVAIHYKTAKLLVSPNESVYSEGENSVKFVWGQPEPSSHESQNMAIFQRTNEIDVTMGTVRVVVLIHKNIGDVFLWPVVHKQGKDSNFRGILGKNDLQYEELQGSKLKINDQEVDATLSSAKDYRFAAAPSVECWLVPFQSALQGELSDFTVSQL</sequence>
<dbReference type="Pfam" id="PF00092">
    <property type="entry name" value="VWA"/>
    <property type="match status" value="1"/>
</dbReference>
<organism evidence="12 13">
    <name type="scientific">Tachysurus vachellii</name>
    <name type="common">Darkbarbel catfish</name>
    <name type="synonym">Pelteobagrus vachellii</name>
    <dbReference type="NCBI Taxonomy" id="175792"/>
    <lineage>
        <taxon>Eukaryota</taxon>
        <taxon>Metazoa</taxon>
        <taxon>Chordata</taxon>
        <taxon>Craniata</taxon>
        <taxon>Vertebrata</taxon>
        <taxon>Euteleostomi</taxon>
        <taxon>Actinopterygii</taxon>
        <taxon>Neopterygii</taxon>
        <taxon>Teleostei</taxon>
        <taxon>Ostariophysi</taxon>
        <taxon>Siluriformes</taxon>
        <taxon>Bagridae</taxon>
        <taxon>Tachysurus</taxon>
    </lineage>
</organism>
<evidence type="ECO:0008006" key="14">
    <source>
        <dbReference type="Google" id="ProtNLM"/>
    </source>
</evidence>
<dbReference type="PROSITE" id="PS50234">
    <property type="entry name" value="VWFA"/>
    <property type="match status" value="1"/>
</dbReference>
<keyword evidence="7" id="KW-0325">Glycoprotein</keyword>
<evidence type="ECO:0000256" key="9">
    <source>
        <dbReference type="SAM" id="SignalP"/>
    </source>
</evidence>
<evidence type="ECO:0000256" key="1">
    <source>
        <dbReference type="ARBA" id="ARBA00004613"/>
    </source>
</evidence>
<keyword evidence="3" id="KW-0964">Secreted</keyword>
<gene>
    <name evidence="12" type="ORF">Q7C36_020507</name>
</gene>
<evidence type="ECO:0000256" key="7">
    <source>
        <dbReference type="ARBA" id="ARBA00023180"/>
    </source>
</evidence>
<evidence type="ECO:0000256" key="8">
    <source>
        <dbReference type="SAM" id="MobiDB-lite"/>
    </source>
</evidence>
<keyword evidence="6" id="KW-0722">Serine protease inhibitor</keyword>
<feature type="compositionally biased region" description="Basic and acidic residues" evidence="8">
    <location>
        <begin position="581"/>
        <end position="595"/>
    </location>
</feature>
<feature type="domain" description="VWFA" evidence="10">
    <location>
        <begin position="270"/>
        <end position="447"/>
    </location>
</feature>
<evidence type="ECO:0000256" key="4">
    <source>
        <dbReference type="ARBA" id="ARBA00022690"/>
    </source>
</evidence>
<feature type="region of interest" description="Disordered" evidence="8">
    <location>
        <begin position="581"/>
        <end position="601"/>
    </location>
</feature>
<evidence type="ECO:0000313" key="13">
    <source>
        <dbReference type="Proteomes" id="UP001187315"/>
    </source>
</evidence>
<dbReference type="Proteomes" id="UP001187315">
    <property type="component" value="Unassembled WGS sequence"/>
</dbReference>
<dbReference type="PANTHER" id="PTHR10338">
    <property type="entry name" value="INTER-ALPHA-TRYPSIN INHIBITOR HEAVY CHAIN FAMILY MEMBER"/>
    <property type="match status" value="1"/>
</dbReference>
<evidence type="ECO:0000259" key="10">
    <source>
        <dbReference type="PROSITE" id="PS50234"/>
    </source>
</evidence>
<dbReference type="PANTHER" id="PTHR10338:SF119">
    <property type="entry name" value="INTER-ALPHA-TRYPSIN INHIBITOR HEAVY CHAIN H4"/>
    <property type="match status" value="1"/>
</dbReference>